<gene>
    <name evidence="2" type="ORF">HMPREF0860_2657</name>
    <name evidence="1" type="ORF">HMPREF1325_0079</name>
</gene>
<dbReference type="AlphaFoldDB" id="U2N0X5"/>
<evidence type="ECO:0000313" key="1">
    <source>
        <dbReference type="EMBL" id="ERF60548.1"/>
    </source>
</evidence>
<dbReference type="STRING" id="1125725.HMPREF1325_0079"/>
<protein>
    <submittedName>
        <fullName evidence="1">Uncharacterized protein</fullName>
    </submittedName>
</protein>
<sequence>MTYTEKFLSDIARAAKRERAENGSRYDAKKTCEKIARSLENAIRGLGGLPRAVGDYWLTEYIDSSSDAENEPTREHAEKLGAMLSFLRGEDDTASLSPDDWKNLAELVQSEAETLPIESLSSLMSSLVEQKAV</sequence>
<dbReference type="EMBL" id="AUZJ01000040">
    <property type="protein sequence ID" value="ERF60548.1"/>
    <property type="molecule type" value="Genomic_DNA"/>
</dbReference>
<dbReference type="PATRIC" id="fig|1125725.3.peg.1484"/>
<name>U2N0X5_TRESO</name>
<accession>U2N0X5</accession>
<reference evidence="3 4" key="1">
    <citation type="submission" date="2013-08" db="EMBL/GenBank/DDBJ databases">
        <authorList>
            <person name="Durkin A.S."/>
            <person name="Haft D.R."/>
            <person name="McCorrison J."/>
            <person name="Torralba M."/>
            <person name="Gillis M."/>
            <person name="Haft D.H."/>
            <person name="Methe B."/>
            <person name="Sutton G."/>
            <person name="Nelson K.E."/>
        </authorList>
    </citation>
    <scope>NUCLEOTIDE SEQUENCE [LARGE SCALE GENOMIC DNA]</scope>
    <source>
        <strain evidence="2 4">ATCC 35536</strain>
        <strain evidence="1 3">VPI DR56BR1116</strain>
    </source>
</reference>
<evidence type="ECO:0000313" key="3">
    <source>
        <dbReference type="Proteomes" id="UP000016412"/>
    </source>
</evidence>
<dbReference type="EMBL" id="AVQI01000005">
    <property type="protein sequence ID" value="ERK05069.1"/>
    <property type="molecule type" value="Genomic_DNA"/>
</dbReference>
<dbReference type="Proteomes" id="UP000016412">
    <property type="component" value="Unassembled WGS sequence"/>
</dbReference>
<dbReference type="OrthoDB" id="360179at2"/>
<comment type="caution">
    <text evidence="1">The sequence shown here is derived from an EMBL/GenBank/DDBJ whole genome shotgun (WGS) entry which is preliminary data.</text>
</comment>
<keyword evidence="4" id="KW-1185">Reference proteome</keyword>
<proteinExistence type="predicted"/>
<evidence type="ECO:0000313" key="2">
    <source>
        <dbReference type="EMBL" id="ERK05069.1"/>
    </source>
</evidence>
<dbReference type="RefSeq" id="WP_021330496.1">
    <property type="nucleotide sequence ID" value="NZ_AUZJ01000040.1"/>
</dbReference>
<dbReference type="eggNOG" id="ENOG5031CX7">
    <property type="taxonomic scope" value="Bacteria"/>
</dbReference>
<organism evidence="1 3">
    <name type="scientific">Treponema socranskii subsp. socranskii VPI DR56BR1116 = ATCC 35536</name>
    <dbReference type="NCBI Taxonomy" id="1125725"/>
    <lineage>
        <taxon>Bacteria</taxon>
        <taxon>Pseudomonadati</taxon>
        <taxon>Spirochaetota</taxon>
        <taxon>Spirochaetia</taxon>
        <taxon>Spirochaetales</taxon>
        <taxon>Treponemataceae</taxon>
        <taxon>Treponema</taxon>
    </lineage>
</organism>
<evidence type="ECO:0000313" key="4">
    <source>
        <dbReference type="Proteomes" id="UP000016646"/>
    </source>
</evidence>
<dbReference type="Proteomes" id="UP000016646">
    <property type="component" value="Unassembled WGS sequence"/>
</dbReference>